<evidence type="ECO:0000256" key="13">
    <source>
        <dbReference type="ARBA" id="ARBA00048679"/>
    </source>
</evidence>
<evidence type="ECO:0000259" key="17">
    <source>
        <dbReference type="PROSITE" id="PS50011"/>
    </source>
</evidence>
<feature type="binding site" evidence="14">
    <location>
        <position position="412"/>
    </location>
    <ligand>
        <name>ATP</name>
        <dbReference type="ChEBI" id="CHEBI:30616"/>
    </ligand>
</feature>
<dbReference type="AlphaFoldDB" id="A0A3B6EJK5"/>
<evidence type="ECO:0000256" key="3">
    <source>
        <dbReference type="ARBA" id="ARBA00022475"/>
    </source>
</evidence>
<evidence type="ECO:0000256" key="6">
    <source>
        <dbReference type="ARBA" id="ARBA00022692"/>
    </source>
</evidence>
<dbReference type="GO" id="GO:0005524">
    <property type="term" value="F:ATP binding"/>
    <property type="evidence" value="ECO:0007669"/>
    <property type="project" value="UniProtKB-UniRule"/>
</dbReference>
<dbReference type="PANTHER" id="PTHR47982:SF50">
    <property type="entry name" value="NON-SPECIFIC SERINE_THREONINE PROTEIN KINASE"/>
    <property type="match status" value="1"/>
</dbReference>
<evidence type="ECO:0000256" key="10">
    <source>
        <dbReference type="ARBA" id="ARBA00022989"/>
    </source>
</evidence>
<dbReference type="EC" id="2.7.11.1" evidence="2"/>
<comment type="catalytic activity">
    <reaction evidence="12">
        <text>L-threonyl-[protein] + ATP = O-phospho-L-threonyl-[protein] + ADP + H(+)</text>
        <dbReference type="Rhea" id="RHEA:46608"/>
        <dbReference type="Rhea" id="RHEA-COMP:11060"/>
        <dbReference type="Rhea" id="RHEA-COMP:11605"/>
        <dbReference type="ChEBI" id="CHEBI:15378"/>
        <dbReference type="ChEBI" id="CHEBI:30013"/>
        <dbReference type="ChEBI" id="CHEBI:30616"/>
        <dbReference type="ChEBI" id="CHEBI:61977"/>
        <dbReference type="ChEBI" id="CHEBI:456216"/>
        <dbReference type="EC" id="2.7.11.1"/>
    </reaction>
</comment>
<dbReference type="FunFam" id="1.10.510.10:FF:000173">
    <property type="entry name" value="proline-rich receptor-like protein kinase PERK8"/>
    <property type="match status" value="1"/>
</dbReference>
<comment type="subcellular location">
    <subcellularLocation>
        <location evidence="1">Cell membrane</location>
        <topology evidence="1">Single-pass membrane protein</topology>
    </subcellularLocation>
</comment>
<protein>
    <recommendedName>
        <fullName evidence="2">non-specific serine/threonine protein kinase</fullName>
        <ecNumber evidence="2">2.7.11.1</ecNumber>
    </recommendedName>
</protein>
<feature type="compositionally biased region" description="Pro residues" evidence="15">
    <location>
        <begin position="1"/>
        <end position="122"/>
    </location>
</feature>
<dbReference type="OrthoDB" id="4062651at2759"/>
<evidence type="ECO:0000256" key="12">
    <source>
        <dbReference type="ARBA" id="ARBA00047899"/>
    </source>
</evidence>
<proteinExistence type="predicted"/>
<dbReference type="SUPFAM" id="SSF56112">
    <property type="entry name" value="Protein kinase-like (PK-like)"/>
    <property type="match status" value="1"/>
</dbReference>
<dbReference type="Gene3D" id="1.10.510.10">
    <property type="entry name" value="Transferase(Phosphotransferase) domain 1"/>
    <property type="match status" value="1"/>
</dbReference>
<dbReference type="STRING" id="4565.A0A3B6EJK5"/>
<evidence type="ECO:0000256" key="14">
    <source>
        <dbReference type="PROSITE-ProRule" id="PRU10141"/>
    </source>
</evidence>
<feature type="region of interest" description="Disordered" evidence="15">
    <location>
        <begin position="1"/>
        <end position="277"/>
    </location>
</feature>
<feature type="compositionally biased region" description="Low complexity" evidence="15">
    <location>
        <begin position="123"/>
        <end position="137"/>
    </location>
</feature>
<dbReference type="Proteomes" id="UP000019116">
    <property type="component" value="Chromosome 3A"/>
</dbReference>
<keyword evidence="9 14" id="KW-0067">ATP-binding</keyword>
<evidence type="ECO:0000256" key="15">
    <source>
        <dbReference type="SAM" id="MobiDB-lite"/>
    </source>
</evidence>
<evidence type="ECO:0000256" key="5">
    <source>
        <dbReference type="ARBA" id="ARBA00022679"/>
    </source>
</evidence>
<evidence type="ECO:0000256" key="8">
    <source>
        <dbReference type="ARBA" id="ARBA00022777"/>
    </source>
</evidence>
<reference evidence="18" key="2">
    <citation type="submission" date="2018-10" db="UniProtKB">
        <authorList>
            <consortium name="EnsemblPlants"/>
        </authorList>
    </citation>
    <scope>IDENTIFICATION</scope>
</reference>
<reference evidence="18" key="1">
    <citation type="submission" date="2018-08" db="EMBL/GenBank/DDBJ databases">
        <authorList>
            <person name="Rossello M."/>
        </authorList>
    </citation>
    <scope>NUCLEOTIDE SEQUENCE [LARGE SCALE GENOMIC DNA]</scope>
    <source>
        <strain evidence="18">cv. Chinese Spring</strain>
    </source>
</reference>
<evidence type="ECO:0000313" key="18">
    <source>
        <dbReference type="EnsemblPlants" id="TraesCS3A02G290300.2"/>
    </source>
</evidence>
<keyword evidence="5" id="KW-0808">Transferase</keyword>
<feature type="compositionally biased region" description="Pro residues" evidence="15">
    <location>
        <begin position="138"/>
        <end position="259"/>
    </location>
</feature>
<dbReference type="SMR" id="A0A3B6EJK5"/>
<dbReference type="SMART" id="SM00220">
    <property type="entry name" value="S_TKc"/>
    <property type="match status" value="1"/>
</dbReference>
<keyword evidence="7 14" id="KW-0547">Nucleotide-binding</keyword>
<evidence type="ECO:0000256" key="1">
    <source>
        <dbReference type="ARBA" id="ARBA00004162"/>
    </source>
</evidence>
<gene>
    <name evidence="18" type="primary">LOC123062064</name>
</gene>
<dbReference type="PANTHER" id="PTHR47982">
    <property type="entry name" value="PROLINE-RICH RECEPTOR-LIKE PROTEIN KINASE PERK4"/>
    <property type="match status" value="1"/>
</dbReference>
<dbReference type="InterPro" id="IPR000719">
    <property type="entry name" value="Prot_kinase_dom"/>
</dbReference>
<feature type="compositionally biased region" description="Gly residues" evidence="15">
    <location>
        <begin position="750"/>
        <end position="763"/>
    </location>
</feature>
<comment type="catalytic activity">
    <reaction evidence="13">
        <text>L-seryl-[protein] + ATP = O-phospho-L-seryl-[protein] + ADP + H(+)</text>
        <dbReference type="Rhea" id="RHEA:17989"/>
        <dbReference type="Rhea" id="RHEA-COMP:9863"/>
        <dbReference type="Rhea" id="RHEA-COMP:11604"/>
        <dbReference type="ChEBI" id="CHEBI:15378"/>
        <dbReference type="ChEBI" id="CHEBI:29999"/>
        <dbReference type="ChEBI" id="CHEBI:30616"/>
        <dbReference type="ChEBI" id="CHEBI:83421"/>
        <dbReference type="ChEBI" id="CHEBI:456216"/>
        <dbReference type="EC" id="2.7.11.1"/>
    </reaction>
</comment>
<dbReference type="InterPro" id="IPR008271">
    <property type="entry name" value="Ser/Thr_kinase_AS"/>
</dbReference>
<organism evidence="18">
    <name type="scientific">Triticum aestivum</name>
    <name type="common">Wheat</name>
    <dbReference type="NCBI Taxonomy" id="4565"/>
    <lineage>
        <taxon>Eukaryota</taxon>
        <taxon>Viridiplantae</taxon>
        <taxon>Streptophyta</taxon>
        <taxon>Embryophyta</taxon>
        <taxon>Tracheophyta</taxon>
        <taxon>Spermatophyta</taxon>
        <taxon>Magnoliopsida</taxon>
        <taxon>Liliopsida</taxon>
        <taxon>Poales</taxon>
        <taxon>Poaceae</taxon>
        <taxon>BOP clade</taxon>
        <taxon>Pooideae</taxon>
        <taxon>Triticodae</taxon>
        <taxon>Triticeae</taxon>
        <taxon>Triticinae</taxon>
        <taxon>Triticum</taxon>
    </lineage>
</organism>
<dbReference type="InterPro" id="IPR001245">
    <property type="entry name" value="Ser-Thr/Tyr_kinase_cat_dom"/>
</dbReference>
<evidence type="ECO:0000256" key="11">
    <source>
        <dbReference type="ARBA" id="ARBA00023136"/>
    </source>
</evidence>
<dbReference type="Gramene" id="TraesCS3A02G290300.2">
    <property type="protein sequence ID" value="TraesCS3A02G290300.2"/>
    <property type="gene ID" value="TraesCS3A02G290300"/>
</dbReference>
<keyword evidence="3" id="KW-1003">Cell membrane</keyword>
<keyword evidence="4" id="KW-0723">Serine/threonine-protein kinase</keyword>
<keyword evidence="10 16" id="KW-1133">Transmembrane helix</keyword>
<sequence>MSSSPPPDAGGSPPVTPSPTPPVTPVTPSPPDNPVVTPPVAPVNSPPPPDTSMFTPPPPVTPSPPPPEATPPPPPVTPSPPPPEAIPPTPETPSPPPPAAIPPSPVTAPPPPPPVAIPPSLPPQVAAVPPTTAKPPTIVNPPVEPPADPPAEPPVNPPPPPPSAPPPRPPTRPNPTPVTPSPPPPSPTPTPNPTPAPPRPPPSSPAPPTDVPRSSPPPPDATPPPPDDVPYSPPAPNDAPAEQAPPPSPVTWSPPPPPLSTDAPATLAKSSSSSKTTVGVGVGVAVGAVVLLGLAAVIFFFLARRRRRRRVPPPGTRADFFYDPRQPTTPLQQSHALSTPSSTPPLMHSWAQSSGGGDPGGPPLPAMTGGTLGYDELAAAADGFSEANLLGQGGFGHVYKGTVNGQEVAIKKLRAGSGQGHREFRAEVDIISRVHHKNLVSLVGFCIHAEQRLLVYEYVPNKTLESHLHHGSGRATLDWPRRWKIAVGSAKGLAYLHEDCHPKIIHRDIKAANILLDYNYEPKVADFGLAKCQEAEHTAVSTRVMGTFGYLAPEYYATGKVTDRSDVYSFGVMLLELITGRKPIMASSDHQPETLATWAKPLLTKALEEENYEELIDPELGTNYDAYDMARLVACAAAAVRQTARSRPRMAQIVRYLEGELSAEDLNGGMAPGQSAMHRSGGGNTDEVRRLRRMAFGPGTGTAGGTISEYASSEMSAPTSEYGLNPSSEYTASSAADTEDMTDFPHRAGAGRGSAEGGSGEAGRGTTEGFSRRTTVRRTGRG</sequence>
<evidence type="ECO:0000256" key="16">
    <source>
        <dbReference type="SAM" id="Phobius"/>
    </source>
</evidence>
<evidence type="ECO:0000313" key="19">
    <source>
        <dbReference type="Proteomes" id="UP000019116"/>
    </source>
</evidence>
<feature type="region of interest" description="Disordered" evidence="15">
    <location>
        <begin position="713"/>
        <end position="782"/>
    </location>
</feature>
<feature type="compositionally biased region" description="Low complexity" evidence="15">
    <location>
        <begin position="260"/>
        <end position="277"/>
    </location>
</feature>
<dbReference type="PROSITE" id="PS00108">
    <property type="entry name" value="PROTEIN_KINASE_ST"/>
    <property type="match status" value="1"/>
</dbReference>
<feature type="region of interest" description="Disordered" evidence="15">
    <location>
        <begin position="311"/>
        <end position="362"/>
    </location>
</feature>
<feature type="domain" description="Protein kinase" evidence="17">
    <location>
        <begin position="384"/>
        <end position="661"/>
    </location>
</feature>
<evidence type="ECO:0000256" key="2">
    <source>
        <dbReference type="ARBA" id="ARBA00012513"/>
    </source>
</evidence>
<accession>A0A3B6EJK5</accession>
<dbReference type="PROSITE" id="PS50011">
    <property type="entry name" value="PROTEIN_KINASE_DOM"/>
    <property type="match status" value="1"/>
</dbReference>
<keyword evidence="11 16" id="KW-0472">Membrane</keyword>
<name>A0A3B6EJK5_WHEAT</name>
<dbReference type="Pfam" id="PF07714">
    <property type="entry name" value="PK_Tyr_Ser-Thr"/>
    <property type="match status" value="1"/>
</dbReference>
<dbReference type="InterPro" id="IPR017441">
    <property type="entry name" value="Protein_kinase_ATP_BS"/>
</dbReference>
<feature type="compositionally biased region" description="Polar residues" evidence="15">
    <location>
        <begin position="725"/>
        <end position="736"/>
    </location>
</feature>
<dbReference type="EnsemblPlants" id="TraesCS3A02G290300.2">
    <property type="protein sequence ID" value="TraesCS3A02G290300.2"/>
    <property type="gene ID" value="TraesCS3A02G290300"/>
</dbReference>
<feature type="transmembrane region" description="Helical" evidence="16">
    <location>
        <begin position="278"/>
        <end position="302"/>
    </location>
</feature>
<dbReference type="GO" id="GO:0004674">
    <property type="term" value="F:protein serine/threonine kinase activity"/>
    <property type="evidence" value="ECO:0007669"/>
    <property type="project" value="UniProtKB-KW"/>
</dbReference>
<dbReference type="Gene3D" id="3.30.200.20">
    <property type="entry name" value="Phosphorylase Kinase, domain 1"/>
    <property type="match status" value="1"/>
</dbReference>
<feature type="compositionally biased region" description="Low complexity" evidence="15">
    <location>
        <begin position="764"/>
        <end position="773"/>
    </location>
</feature>
<evidence type="ECO:0000256" key="4">
    <source>
        <dbReference type="ARBA" id="ARBA00022527"/>
    </source>
</evidence>
<keyword evidence="6 16" id="KW-0812">Transmembrane</keyword>
<dbReference type="InterPro" id="IPR011009">
    <property type="entry name" value="Kinase-like_dom_sf"/>
</dbReference>
<keyword evidence="19" id="KW-1185">Reference proteome</keyword>
<dbReference type="InterPro" id="IPR047117">
    <property type="entry name" value="PERK1-13-like"/>
</dbReference>
<dbReference type="FunFam" id="3.30.200.20:FF:000395">
    <property type="entry name" value="Proline-rich receptor-like protein kinase PERK3"/>
    <property type="match status" value="1"/>
</dbReference>
<dbReference type="PRINTS" id="PR01217">
    <property type="entry name" value="PRICHEXTENSN"/>
</dbReference>
<feature type="compositionally biased region" description="Polar residues" evidence="15">
    <location>
        <begin position="326"/>
        <end position="341"/>
    </location>
</feature>
<dbReference type="CDD" id="cd14066">
    <property type="entry name" value="STKc_IRAK"/>
    <property type="match status" value="1"/>
</dbReference>
<keyword evidence="8" id="KW-0418">Kinase</keyword>
<dbReference type="GO" id="GO:0005886">
    <property type="term" value="C:plasma membrane"/>
    <property type="evidence" value="ECO:0000318"/>
    <property type="project" value="GO_Central"/>
</dbReference>
<evidence type="ECO:0000256" key="9">
    <source>
        <dbReference type="ARBA" id="ARBA00022840"/>
    </source>
</evidence>
<dbReference type="PROSITE" id="PS00107">
    <property type="entry name" value="PROTEIN_KINASE_ATP"/>
    <property type="match status" value="1"/>
</dbReference>
<evidence type="ECO:0000256" key="7">
    <source>
        <dbReference type="ARBA" id="ARBA00022741"/>
    </source>
</evidence>